<evidence type="ECO:0000313" key="2">
    <source>
        <dbReference type="EMBL" id="GFG39843.1"/>
    </source>
</evidence>
<name>A0A6L2Q4P6_COPFO</name>
<dbReference type="Gene3D" id="3.30.420.10">
    <property type="entry name" value="Ribonuclease H-like superfamily/Ribonuclease H"/>
    <property type="match status" value="1"/>
</dbReference>
<dbReference type="GO" id="GO:0003676">
    <property type="term" value="F:nucleic acid binding"/>
    <property type="evidence" value="ECO:0007669"/>
    <property type="project" value="InterPro"/>
</dbReference>
<evidence type="ECO:0000313" key="3">
    <source>
        <dbReference type="Proteomes" id="UP000502823"/>
    </source>
</evidence>
<feature type="non-terminal residue" evidence="2">
    <location>
        <position position="117"/>
    </location>
</feature>
<protein>
    <recommendedName>
        <fullName evidence="4">Tc1-like transposase DDE domain-containing protein</fullName>
    </recommendedName>
</protein>
<evidence type="ECO:0000256" key="1">
    <source>
        <dbReference type="SAM" id="MobiDB-lite"/>
    </source>
</evidence>
<dbReference type="AlphaFoldDB" id="A0A6L2Q4P6"/>
<dbReference type="PANTHER" id="PTHR46060">
    <property type="entry name" value="MARINER MOS1 TRANSPOSASE-LIKE PROTEIN"/>
    <property type="match status" value="1"/>
</dbReference>
<dbReference type="OrthoDB" id="10042427at2759"/>
<dbReference type="Proteomes" id="UP000502823">
    <property type="component" value="Unassembled WGS sequence"/>
</dbReference>
<keyword evidence="3" id="KW-1185">Reference proteome</keyword>
<dbReference type="InterPro" id="IPR036397">
    <property type="entry name" value="RNaseH_sf"/>
</dbReference>
<feature type="region of interest" description="Disordered" evidence="1">
    <location>
        <begin position="1"/>
        <end position="27"/>
    </location>
</feature>
<dbReference type="InterPro" id="IPR052709">
    <property type="entry name" value="Transposase-MT_Hybrid"/>
</dbReference>
<dbReference type="EMBL" id="BLKM01001253">
    <property type="protein sequence ID" value="GFG39843.1"/>
    <property type="molecule type" value="Genomic_DNA"/>
</dbReference>
<organism evidence="2 3">
    <name type="scientific">Coptotermes formosanus</name>
    <name type="common">Formosan subterranean termite</name>
    <dbReference type="NCBI Taxonomy" id="36987"/>
    <lineage>
        <taxon>Eukaryota</taxon>
        <taxon>Metazoa</taxon>
        <taxon>Ecdysozoa</taxon>
        <taxon>Arthropoda</taxon>
        <taxon>Hexapoda</taxon>
        <taxon>Insecta</taxon>
        <taxon>Pterygota</taxon>
        <taxon>Neoptera</taxon>
        <taxon>Polyneoptera</taxon>
        <taxon>Dictyoptera</taxon>
        <taxon>Blattodea</taxon>
        <taxon>Blattoidea</taxon>
        <taxon>Termitoidae</taxon>
        <taxon>Rhinotermitidae</taxon>
        <taxon>Coptotermes</taxon>
    </lineage>
</organism>
<reference evidence="3" key="1">
    <citation type="submission" date="2020-01" db="EMBL/GenBank/DDBJ databases">
        <title>Draft genome sequence of the Termite Coptotermes fromosanus.</title>
        <authorList>
            <person name="Itakura S."/>
            <person name="Yosikawa Y."/>
            <person name="Umezawa K."/>
        </authorList>
    </citation>
    <scope>NUCLEOTIDE SEQUENCE [LARGE SCALE GENOMIC DNA]</scope>
</reference>
<dbReference type="PANTHER" id="PTHR46060:SF1">
    <property type="entry name" value="MARINER MOS1 TRANSPOSASE-LIKE PROTEIN"/>
    <property type="match status" value="1"/>
</dbReference>
<gene>
    <name evidence="2" type="ORF">Cfor_08823</name>
</gene>
<proteinExistence type="predicted"/>
<feature type="non-terminal residue" evidence="2">
    <location>
        <position position="1"/>
    </location>
</feature>
<evidence type="ECO:0008006" key="4">
    <source>
        <dbReference type="Google" id="ProtNLM"/>
    </source>
</evidence>
<accession>A0A6L2Q4P6</accession>
<comment type="caution">
    <text evidence="2">The sequence shown here is derived from an EMBL/GenBank/DDBJ whole genome shotgun (WGS) entry which is preliminary data.</text>
</comment>
<dbReference type="InParanoid" id="A0A6L2Q4P6"/>
<sequence>EAASRLKAKKEAGVSFLPPRQHSSSHCRLPTATLPKLKWDALPHPAYSPDLAPSDCHLFEPTKGFLGGKRFQNNGDIIAGVRRWIQEPPKTFSGTGINKFPESWHKCVAVNGATLKS</sequence>